<dbReference type="SMART" id="SM00109">
    <property type="entry name" value="C1"/>
    <property type="match status" value="2"/>
</dbReference>
<dbReference type="Gene3D" id="3.30.60.20">
    <property type="match status" value="1"/>
</dbReference>
<dbReference type="CDD" id="cd20853">
    <property type="entry name" value="C1_DGKepsilon_typeIII_rpt2"/>
    <property type="match status" value="1"/>
</dbReference>
<evidence type="ECO:0000259" key="11">
    <source>
        <dbReference type="PROSITE" id="PS50081"/>
    </source>
</evidence>
<evidence type="ECO:0000313" key="13">
    <source>
        <dbReference type="EMBL" id="KAK2714122.1"/>
    </source>
</evidence>
<evidence type="ECO:0000256" key="4">
    <source>
        <dbReference type="ARBA" id="ARBA00022723"/>
    </source>
</evidence>
<evidence type="ECO:0000256" key="1">
    <source>
        <dbReference type="ARBA" id="ARBA00001383"/>
    </source>
</evidence>
<evidence type="ECO:0000256" key="9">
    <source>
        <dbReference type="ARBA" id="ARBA00022840"/>
    </source>
</evidence>
<dbReference type="SMART" id="SM00045">
    <property type="entry name" value="DAGKa"/>
    <property type="match status" value="1"/>
</dbReference>
<dbReference type="PROSITE" id="PS50081">
    <property type="entry name" value="ZF_DAG_PE_2"/>
    <property type="match status" value="2"/>
</dbReference>
<dbReference type="Proteomes" id="UP001187531">
    <property type="component" value="Unassembled WGS sequence"/>
</dbReference>
<dbReference type="InterPro" id="IPR002219">
    <property type="entry name" value="PKC_DAG/PE"/>
</dbReference>
<dbReference type="InterPro" id="IPR046349">
    <property type="entry name" value="C1-like_sf"/>
</dbReference>
<comment type="similarity">
    <text evidence="2 10">Belongs to the eukaryotic diacylglycerol kinase family.</text>
</comment>
<evidence type="ECO:0000259" key="12">
    <source>
        <dbReference type="PROSITE" id="PS50146"/>
    </source>
</evidence>
<dbReference type="GO" id="GO:0005524">
    <property type="term" value="F:ATP binding"/>
    <property type="evidence" value="ECO:0007669"/>
    <property type="project" value="UniProtKB-KW"/>
</dbReference>
<dbReference type="InterPro" id="IPR017438">
    <property type="entry name" value="ATP-NAD_kinase_N"/>
</dbReference>
<keyword evidence="9 10" id="KW-0067">ATP-binding</keyword>
<dbReference type="Pfam" id="PF00781">
    <property type="entry name" value="DAGK_cat"/>
    <property type="match status" value="1"/>
</dbReference>
<dbReference type="InterPro" id="IPR000756">
    <property type="entry name" value="Diacylglycerol_kin_accessory"/>
</dbReference>
<keyword evidence="14" id="KW-1185">Reference proteome</keyword>
<dbReference type="InterPro" id="IPR001206">
    <property type="entry name" value="Diacylglycerol_kinase_cat_dom"/>
</dbReference>
<dbReference type="Gene3D" id="3.40.50.10330">
    <property type="entry name" value="Probable inorganic polyphosphate/atp-NAD kinase, domain 1"/>
    <property type="match status" value="1"/>
</dbReference>
<dbReference type="Gene3D" id="2.60.200.40">
    <property type="match status" value="1"/>
</dbReference>
<feature type="non-terminal residue" evidence="13">
    <location>
        <position position="460"/>
    </location>
</feature>
<evidence type="ECO:0000313" key="14">
    <source>
        <dbReference type="Proteomes" id="UP001187531"/>
    </source>
</evidence>
<accession>A0AA88I0G7</accession>
<evidence type="ECO:0000256" key="2">
    <source>
        <dbReference type="ARBA" id="ARBA00009280"/>
    </source>
</evidence>
<organism evidence="13 14">
    <name type="scientific">Artemia franciscana</name>
    <name type="common">Brine shrimp</name>
    <name type="synonym">Artemia sanfranciscana</name>
    <dbReference type="NCBI Taxonomy" id="6661"/>
    <lineage>
        <taxon>Eukaryota</taxon>
        <taxon>Metazoa</taxon>
        <taxon>Ecdysozoa</taxon>
        <taxon>Arthropoda</taxon>
        <taxon>Crustacea</taxon>
        <taxon>Branchiopoda</taxon>
        <taxon>Anostraca</taxon>
        <taxon>Artemiidae</taxon>
        <taxon>Artemia</taxon>
    </lineage>
</organism>
<feature type="domain" description="DAGKc" evidence="12">
    <location>
        <begin position="136"/>
        <end position="273"/>
    </location>
</feature>
<dbReference type="PANTHER" id="PTHR11255:SF118">
    <property type="entry name" value="DIACYLGLYCEROL KINASE EPSILON"/>
    <property type="match status" value="1"/>
</dbReference>
<evidence type="ECO:0000256" key="7">
    <source>
        <dbReference type="ARBA" id="ARBA00022777"/>
    </source>
</evidence>
<keyword evidence="3 10" id="KW-0808">Transferase</keyword>
<keyword evidence="4" id="KW-0479">Metal-binding</keyword>
<dbReference type="PANTHER" id="PTHR11255">
    <property type="entry name" value="DIACYLGLYCEROL KINASE"/>
    <property type="match status" value="1"/>
</dbReference>
<dbReference type="PROSITE" id="PS50146">
    <property type="entry name" value="DAGK"/>
    <property type="match status" value="1"/>
</dbReference>
<dbReference type="PROSITE" id="PS00479">
    <property type="entry name" value="ZF_DAG_PE_1"/>
    <property type="match status" value="1"/>
</dbReference>
<evidence type="ECO:0000256" key="8">
    <source>
        <dbReference type="ARBA" id="ARBA00022833"/>
    </source>
</evidence>
<dbReference type="GO" id="GO:0007200">
    <property type="term" value="P:phospholipase C-activating G protein-coupled receptor signaling pathway"/>
    <property type="evidence" value="ECO:0007669"/>
    <property type="project" value="InterPro"/>
</dbReference>
<name>A0AA88I0G7_ARTSF</name>
<feature type="domain" description="Phorbol-ester/DAG-type" evidence="11">
    <location>
        <begin position="50"/>
        <end position="101"/>
    </location>
</feature>
<keyword evidence="6 10" id="KW-0547">Nucleotide-binding</keyword>
<dbReference type="Pfam" id="PF00609">
    <property type="entry name" value="DAGK_acc"/>
    <property type="match status" value="1"/>
</dbReference>
<evidence type="ECO:0000256" key="3">
    <source>
        <dbReference type="ARBA" id="ARBA00022679"/>
    </source>
</evidence>
<keyword evidence="5" id="KW-0677">Repeat</keyword>
<dbReference type="Pfam" id="PF00130">
    <property type="entry name" value="C1_1"/>
    <property type="match status" value="1"/>
</dbReference>
<dbReference type="EMBL" id="JAVRJZ010000013">
    <property type="protein sequence ID" value="KAK2714122.1"/>
    <property type="molecule type" value="Genomic_DNA"/>
</dbReference>
<dbReference type="GO" id="GO:0046872">
    <property type="term" value="F:metal ion binding"/>
    <property type="evidence" value="ECO:0007669"/>
    <property type="project" value="UniProtKB-KW"/>
</dbReference>
<protein>
    <recommendedName>
        <fullName evidence="10">Diacylglycerol kinase</fullName>
        <shortName evidence="10">DAG kinase</shortName>
        <ecNumber evidence="10">2.7.1.107</ecNumber>
    </recommendedName>
</protein>
<dbReference type="InterPro" id="IPR016064">
    <property type="entry name" value="NAD/diacylglycerol_kinase_sf"/>
</dbReference>
<evidence type="ECO:0000256" key="5">
    <source>
        <dbReference type="ARBA" id="ARBA00022737"/>
    </source>
</evidence>
<dbReference type="EC" id="2.7.1.107" evidence="10"/>
<keyword evidence="7 10" id="KW-0418">Kinase</keyword>
<gene>
    <name evidence="13" type="ORF">QYM36_008642</name>
</gene>
<dbReference type="SMART" id="SM00046">
    <property type="entry name" value="DAGKc"/>
    <property type="match status" value="1"/>
</dbReference>
<proteinExistence type="inferred from homology"/>
<comment type="caution">
    <text evidence="13">The sequence shown here is derived from an EMBL/GenBank/DDBJ whole genome shotgun (WGS) entry which is preliminary data.</text>
</comment>
<feature type="domain" description="Phorbol-ester/DAG-type" evidence="11">
    <location>
        <begin position="1"/>
        <end position="39"/>
    </location>
</feature>
<evidence type="ECO:0000256" key="10">
    <source>
        <dbReference type="RuleBase" id="RU361128"/>
    </source>
</evidence>
<keyword evidence="8" id="KW-0862">Zinc</keyword>
<sequence>ASFCNVCENLILTGGLLCECCGLVSDDKCLDVAIRKFKCKSRIGSKLGLLHHWIKGNFERPTLCDVCNEDCGNDPSLSDYQCVWCQRSVHKNCFSSMTVQCDLGSLKKCIVPPNCFTVKGNRKKVVVKIDKPEWEIDWLPILVFANSESGSAEAVSVLAKARRLLNPLQCIDMKQSSPRQVINSWCHLLYPVVPRILVAGGDGSVSWMLGEIDRLKLQNPPAVAVLPLGTGNDLSRVLNWGSVPEEEDLKGVMLRVANAQEDLIDRWQIVVSPIRHLGIRPPTKKVEFTNYFSIGVDALITLNFHRARQSSMYPFKSRILNKILYLTYGTKDVIEHSCDGLEKKVALHLDGVHIQLPEIESIVLLNIECWGGGAKPWKLGNFEEASYNDGKIEVFGITSSFHIAQMQVGLSSPIRFGQANTVKIVLRGLVPAQADGEPWEQQPADITVTNISKSKILHQN</sequence>
<dbReference type="InterPro" id="IPR037607">
    <property type="entry name" value="DGK"/>
</dbReference>
<evidence type="ECO:0000256" key="6">
    <source>
        <dbReference type="ARBA" id="ARBA00022741"/>
    </source>
</evidence>
<reference evidence="13" key="1">
    <citation type="submission" date="2023-07" db="EMBL/GenBank/DDBJ databases">
        <title>Chromosome-level genome assembly of Artemia franciscana.</title>
        <authorList>
            <person name="Jo E."/>
        </authorList>
    </citation>
    <scope>NUCLEOTIDE SEQUENCE</scope>
    <source>
        <tissue evidence="13">Whole body</tissue>
    </source>
</reference>
<dbReference type="SUPFAM" id="SSF57889">
    <property type="entry name" value="Cysteine-rich domain"/>
    <property type="match status" value="1"/>
</dbReference>
<comment type="catalytic activity">
    <reaction evidence="1 10">
        <text>a 1,2-diacyl-sn-glycerol + ATP = a 1,2-diacyl-sn-glycero-3-phosphate + ADP + H(+)</text>
        <dbReference type="Rhea" id="RHEA:10272"/>
        <dbReference type="ChEBI" id="CHEBI:15378"/>
        <dbReference type="ChEBI" id="CHEBI:17815"/>
        <dbReference type="ChEBI" id="CHEBI:30616"/>
        <dbReference type="ChEBI" id="CHEBI:58608"/>
        <dbReference type="ChEBI" id="CHEBI:456216"/>
        <dbReference type="EC" id="2.7.1.107"/>
    </reaction>
</comment>
<dbReference type="AlphaFoldDB" id="A0AA88I0G7"/>
<dbReference type="GO" id="GO:0016020">
    <property type="term" value="C:membrane"/>
    <property type="evidence" value="ECO:0007669"/>
    <property type="project" value="TreeGrafter"/>
</dbReference>
<dbReference type="GO" id="GO:0004143">
    <property type="term" value="F:ATP-dependent diacylglycerol kinase activity"/>
    <property type="evidence" value="ECO:0007669"/>
    <property type="project" value="UniProtKB-EC"/>
</dbReference>
<dbReference type="SUPFAM" id="SSF111331">
    <property type="entry name" value="NAD kinase/diacylglycerol kinase-like"/>
    <property type="match status" value="1"/>
</dbReference>